<protein>
    <submittedName>
        <fullName evidence="2">Uncharacterized protein</fullName>
    </submittedName>
</protein>
<proteinExistence type="predicted"/>
<keyword evidence="1" id="KW-1133">Transmembrane helix</keyword>
<evidence type="ECO:0000313" key="3">
    <source>
        <dbReference type="Proteomes" id="UP000198994"/>
    </source>
</evidence>
<reference evidence="3" key="1">
    <citation type="submission" date="2016-10" db="EMBL/GenBank/DDBJ databases">
        <authorList>
            <person name="Varghese N."/>
            <person name="Submissions S."/>
        </authorList>
    </citation>
    <scope>NUCLEOTIDE SEQUENCE [LARGE SCALE GENOMIC DNA]</scope>
    <source>
        <strain evidence="3">DSM 10146</strain>
    </source>
</reference>
<keyword evidence="1" id="KW-0812">Transmembrane</keyword>
<keyword evidence="1" id="KW-0472">Membrane</keyword>
<dbReference type="RefSeq" id="WP_040383851.1">
    <property type="nucleotide sequence ID" value="NZ_FNAV01000001.1"/>
</dbReference>
<dbReference type="STRING" id="282683.SAMN04488105_101296"/>
<organism evidence="2 3">
    <name type="scientific">Salipiger thiooxidans</name>
    <dbReference type="NCBI Taxonomy" id="282683"/>
    <lineage>
        <taxon>Bacteria</taxon>
        <taxon>Pseudomonadati</taxon>
        <taxon>Pseudomonadota</taxon>
        <taxon>Alphaproteobacteria</taxon>
        <taxon>Rhodobacterales</taxon>
        <taxon>Roseobacteraceae</taxon>
        <taxon>Salipiger</taxon>
    </lineage>
</organism>
<name>A0A1G7APM7_9RHOB</name>
<accession>A0A1G7APM7</accession>
<dbReference type="OrthoDB" id="7822309at2"/>
<keyword evidence="3" id="KW-1185">Reference proteome</keyword>
<dbReference type="AlphaFoldDB" id="A0A1G7APM7"/>
<evidence type="ECO:0000256" key="1">
    <source>
        <dbReference type="SAM" id="Phobius"/>
    </source>
</evidence>
<evidence type="ECO:0000313" key="2">
    <source>
        <dbReference type="EMBL" id="SDE16742.1"/>
    </source>
</evidence>
<sequence length="341" mass="36914">MTALKQYQRLEASGLWRPEPAAQRREVIVSLGDASLTISEFSGRALAHWSLPAVRRANRGQTPAIYHPDGDPGETLELAEDESTMIDAIERLLRAIERRRPRPGKLRLYLLGAFAAIVVGGGIFWLPDALLEHARRVVPMAKREAIGEALLTRVTRVSGQACMSDDARLPLRNLAGRVLGGDRTDDLVVLPGGVRDTAHLPGGLILMNRALIEDYEDPDIAAGYILVEALRAKQADPLGELLDYAGLWSALRLLTTGNLPDSAMDSYAETLLTRRPEPLPEAALLGAFDAADLRSTPYAFAVDITGESTLHLIEADPHAGDASQPVLSDADWVRLQGICGG</sequence>
<gene>
    <name evidence="2" type="ORF">SAMN04488105_101296</name>
</gene>
<dbReference type="EMBL" id="FNAV01000001">
    <property type="protein sequence ID" value="SDE16742.1"/>
    <property type="molecule type" value="Genomic_DNA"/>
</dbReference>
<dbReference type="Proteomes" id="UP000198994">
    <property type="component" value="Unassembled WGS sequence"/>
</dbReference>
<feature type="transmembrane region" description="Helical" evidence="1">
    <location>
        <begin position="108"/>
        <end position="126"/>
    </location>
</feature>